<reference evidence="5 8" key="2">
    <citation type="submission" date="2018-03" db="EMBL/GenBank/DDBJ databases">
        <title>Genomic Encyclopedia of Archaeal and Bacterial Type Strains, Phase II (KMG-II): from individual species to whole genera.</title>
        <authorList>
            <person name="Goeker M."/>
        </authorList>
    </citation>
    <scope>NUCLEOTIDE SEQUENCE [LARGE SCALE GENOMIC DNA]</scope>
    <source>
        <strain evidence="5 8">DSM 29956</strain>
    </source>
</reference>
<dbReference type="InterPro" id="IPR036390">
    <property type="entry name" value="WH_DNA-bd_sf"/>
</dbReference>
<dbReference type="GO" id="GO:0043565">
    <property type="term" value="F:sequence-specific DNA binding"/>
    <property type="evidence" value="ECO:0007669"/>
    <property type="project" value="InterPro"/>
</dbReference>
<accession>A0A1X6ZZ31</accession>
<dbReference type="PROSITE" id="PS50956">
    <property type="entry name" value="HTH_ASNC_2"/>
    <property type="match status" value="1"/>
</dbReference>
<evidence type="ECO:0000313" key="5">
    <source>
        <dbReference type="EMBL" id="PSK82536.1"/>
    </source>
</evidence>
<reference evidence="6 7" key="1">
    <citation type="submission" date="2017-03" db="EMBL/GenBank/DDBJ databases">
        <authorList>
            <person name="Afonso C.L."/>
            <person name="Miller P.J."/>
            <person name="Scott M.A."/>
            <person name="Spackman E."/>
            <person name="Goraichik I."/>
            <person name="Dimitrov K.M."/>
            <person name="Suarez D.L."/>
            <person name="Swayne D.E."/>
        </authorList>
    </citation>
    <scope>NUCLEOTIDE SEQUENCE [LARGE SCALE GENOMIC DNA]</scope>
    <source>
        <strain evidence="6 7">CECT 8367</strain>
    </source>
</reference>
<dbReference type="GO" id="GO:0005829">
    <property type="term" value="C:cytosol"/>
    <property type="evidence" value="ECO:0007669"/>
    <property type="project" value="TreeGrafter"/>
</dbReference>
<sequence>MAQLDPTDRRLLALLQQDARMPVVAMASELGLSRATVSARIERLCRDGAIRRFTVELGAPDADDLVRAVMLIELQGPQARGVAARLRRMRQVAELHSTNGAWDLVARIEAASLAEFDRVLGDIREIPGVLNSETCLLLSRAGG</sequence>
<feature type="domain" description="HTH asnC-type" evidence="4">
    <location>
        <begin position="4"/>
        <end position="57"/>
    </location>
</feature>
<evidence type="ECO:0000313" key="6">
    <source>
        <dbReference type="EMBL" id="SLN65868.1"/>
    </source>
</evidence>
<dbReference type="PRINTS" id="PR00033">
    <property type="entry name" value="HTHASNC"/>
</dbReference>
<keyword evidence="2 5" id="KW-0238">DNA-binding</keyword>
<keyword evidence="8" id="KW-1185">Reference proteome</keyword>
<dbReference type="PANTHER" id="PTHR30154:SF34">
    <property type="entry name" value="TRANSCRIPTIONAL REGULATOR AZLB"/>
    <property type="match status" value="1"/>
</dbReference>
<dbReference type="Gene3D" id="3.30.70.920">
    <property type="match status" value="1"/>
</dbReference>
<dbReference type="PROSITE" id="PS00519">
    <property type="entry name" value="HTH_ASNC_1"/>
    <property type="match status" value="1"/>
</dbReference>
<dbReference type="InterPro" id="IPR036388">
    <property type="entry name" value="WH-like_DNA-bd_sf"/>
</dbReference>
<evidence type="ECO:0000256" key="3">
    <source>
        <dbReference type="ARBA" id="ARBA00023163"/>
    </source>
</evidence>
<dbReference type="EMBL" id="FWFY01000012">
    <property type="protein sequence ID" value="SLN65868.1"/>
    <property type="molecule type" value="Genomic_DNA"/>
</dbReference>
<evidence type="ECO:0000256" key="1">
    <source>
        <dbReference type="ARBA" id="ARBA00023015"/>
    </source>
</evidence>
<gene>
    <name evidence="6" type="primary">lrp_7</name>
    <name evidence="5" type="ORF">CLV79_11252</name>
    <name evidence="6" type="ORF">LOS8367_03249</name>
</gene>
<dbReference type="OrthoDB" id="9809462at2"/>
<dbReference type="InterPro" id="IPR019887">
    <property type="entry name" value="Tscrpt_reg_AsnC/Lrp_C"/>
</dbReference>
<dbReference type="AlphaFoldDB" id="A0A1X6ZZ31"/>
<keyword evidence="3" id="KW-0804">Transcription</keyword>
<dbReference type="Proteomes" id="UP000240624">
    <property type="component" value="Unassembled WGS sequence"/>
</dbReference>
<dbReference type="Proteomes" id="UP000193495">
    <property type="component" value="Unassembled WGS sequence"/>
</dbReference>
<dbReference type="SMART" id="SM00344">
    <property type="entry name" value="HTH_ASNC"/>
    <property type="match status" value="1"/>
</dbReference>
<dbReference type="RefSeq" id="WP_085897558.1">
    <property type="nucleotide sequence ID" value="NZ_FWFY01000012.1"/>
</dbReference>
<dbReference type="GO" id="GO:0043200">
    <property type="term" value="P:response to amino acid"/>
    <property type="evidence" value="ECO:0007669"/>
    <property type="project" value="TreeGrafter"/>
</dbReference>
<dbReference type="EMBL" id="PYGB01000012">
    <property type="protein sequence ID" value="PSK82536.1"/>
    <property type="molecule type" value="Genomic_DNA"/>
</dbReference>
<dbReference type="Pfam" id="PF13404">
    <property type="entry name" value="HTH_AsnC-type"/>
    <property type="match status" value="1"/>
</dbReference>
<organism evidence="6 7">
    <name type="scientific">Limimaricola soesokkakensis</name>
    <dbReference type="NCBI Taxonomy" id="1343159"/>
    <lineage>
        <taxon>Bacteria</taxon>
        <taxon>Pseudomonadati</taxon>
        <taxon>Pseudomonadota</taxon>
        <taxon>Alphaproteobacteria</taxon>
        <taxon>Rhodobacterales</taxon>
        <taxon>Paracoccaceae</taxon>
        <taxon>Limimaricola</taxon>
    </lineage>
</organism>
<evidence type="ECO:0000256" key="2">
    <source>
        <dbReference type="ARBA" id="ARBA00023125"/>
    </source>
</evidence>
<dbReference type="InterPro" id="IPR011008">
    <property type="entry name" value="Dimeric_a/b-barrel"/>
</dbReference>
<proteinExistence type="predicted"/>
<dbReference type="PANTHER" id="PTHR30154">
    <property type="entry name" value="LEUCINE-RESPONSIVE REGULATORY PROTEIN"/>
    <property type="match status" value="1"/>
</dbReference>
<evidence type="ECO:0000313" key="7">
    <source>
        <dbReference type="Proteomes" id="UP000193495"/>
    </source>
</evidence>
<dbReference type="Pfam" id="PF01037">
    <property type="entry name" value="AsnC_trans_reg"/>
    <property type="match status" value="1"/>
</dbReference>
<evidence type="ECO:0000259" key="4">
    <source>
        <dbReference type="PROSITE" id="PS50956"/>
    </source>
</evidence>
<dbReference type="InterPro" id="IPR019888">
    <property type="entry name" value="Tscrpt_reg_AsnC-like"/>
</dbReference>
<dbReference type="InterPro" id="IPR000485">
    <property type="entry name" value="AsnC-type_HTH_dom"/>
</dbReference>
<keyword evidence="1" id="KW-0805">Transcription regulation</keyword>
<dbReference type="Gene3D" id="1.10.10.10">
    <property type="entry name" value="Winged helix-like DNA-binding domain superfamily/Winged helix DNA-binding domain"/>
    <property type="match status" value="1"/>
</dbReference>
<dbReference type="SUPFAM" id="SSF46785">
    <property type="entry name" value="Winged helix' DNA-binding domain"/>
    <property type="match status" value="1"/>
</dbReference>
<dbReference type="InterPro" id="IPR019885">
    <property type="entry name" value="Tscrpt_reg_HTH_AsnC-type_CS"/>
</dbReference>
<protein>
    <submittedName>
        <fullName evidence="5">DNA-binding Lrp family transcriptional regulator</fullName>
    </submittedName>
    <submittedName>
        <fullName evidence="6">Leucine-responsive regulatory protein</fullName>
    </submittedName>
</protein>
<name>A0A1X6ZZ31_9RHOB</name>
<evidence type="ECO:0000313" key="8">
    <source>
        <dbReference type="Proteomes" id="UP000240624"/>
    </source>
</evidence>
<dbReference type="SUPFAM" id="SSF54909">
    <property type="entry name" value="Dimeric alpha+beta barrel"/>
    <property type="match status" value="1"/>
</dbReference>